<organism evidence="3 4">
    <name type="scientific">Succiniclasticum ruminis DSM 9236</name>
    <dbReference type="NCBI Taxonomy" id="1123323"/>
    <lineage>
        <taxon>Bacteria</taxon>
        <taxon>Bacillati</taxon>
        <taxon>Bacillota</taxon>
        <taxon>Negativicutes</taxon>
        <taxon>Acidaminococcales</taxon>
        <taxon>Acidaminococcaceae</taxon>
        <taxon>Succiniclasticum</taxon>
    </lineage>
</organism>
<protein>
    <recommendedName>
        <fullName evidence="5">DUF3084 domain-containing protein</fullName>
    </recommendedName>
</protein>
<name>A0A1I2C8B5_9FIRM</name>
<evidence type="ECO:0000313" key="3">
    <source>
        <dbReference type="EMBL" id="SFE64514.1"/>
    </source>
</evidence>
<evidence type="ECO:0000256" key="1">
    <source>
        <dbReference type="SAM" id="Coils"/>
    </source>
</evidence>
<proteinExistence type="predicted"/>
<sequence>MFGIRLMFLLAVMGGIIAYIADKLGSKIGKKKLSVFGLRPHDTSVLLTVLSGILISLFSVGILAISSESARTALFGMEKLQKELFRLTAEKSTAEDEYNKAMAALKEKNAAIADLDVKIKETDAAKSAAEKNLLAANNSLDEVRGQYKATQGALVNAKNEVQSLTEARDRLNEEIKGLQKETDALQQGLAYMRGGQMMYRSGEVVFAGIIHTGTEEENRNQMSWLMEGANTSAMNRIGLAPSSRAEIVWTQREEYDRLLKLLGKAKGNNVLVRVRSLANTVVGQPVLCGLEVIPNKLIYKNGTKIHQKVIDMNDVKTPPDQAFMLFLQEINQISVKAGIMPDPMTGKVGNMNAVTMVDTVTKMQRMGGRIRLTAFADGNITTAGPVELRLKLEKVSGKEE</sequence>
<keyword evidence="4" id="KW-1185">Reference proteome</keyword>
<dbReference type="AlphaFoldDB" id="A0A1I2C8B5"/>
<dbReference type="STRING" id="1123323.SAMN05216245_11166"/>
<evidence type="ECO:0008006" key="5">
    <source>
        <dbReference type="Google" id="ProtNLM"/>
    </source>
</evidence>
<dbReference type="InterPro" id="IPR021435">
    <property type="entry name" value="DUF3084"/>
</dbReference>
<dbReference type="OrthoDB" id="9812848at2"/>
<keyword evidence="2" id="KW-0472">Membrane</keyword>
<evidence type="ECO:0000256" key="2">
    <source>
        <dbReference type="SAM" id="Phobius"/>
    </source>
</evidence>
<dbReference type="Gene3D" id="1.10.287.1490">
    <property type="match status" value="1"/>
</dbReference>
<keyword evidence="1" id="KW-0175">Coiled coil</keyword>
<evidence type="ECO:0000313" key="4">
    <source>
        <dbReference type="Proteomes" id="UP000198896"/>
    </source>
</evidence>
<accession>A0A1I2C8B5</accession>
<keyword evidence="2" id="KW-1133">Transmembrane helix</keyword>
<dbReference type="Pfam" id="PF11283">
    <property type="entry name" value="DUF3084"/>
    <property type="match status" value="1"/>
</dbReference>
<keyword evidence="2" id="KW-0812">Transmembrane</keyword>
<reference evidence="3 4" key="1">
    <citation type="submission" date="2016-10" db="EMBL/GenBank/DDBJ databases">
        <authorList>
            <person name="de Groot N.N."/>
        </authorList>
    </citation>
    <scope>NUCLEOTIDE SEQUENCE [LARGE SCALE GENOMIC DNA]</scope>
    <source>
        <strain evidence="3 4">DSM 9236</strain>
    </source>
</reference>
<feature type="transmembrane region" description="Helical" evidence="2">
    <location>
        <begin position="45"/>
        <end position="65"/>
    </location>
</feature>
<dbReference type="RefSeq" id="WP_093913801.1">
    <property type="nucleotide sequence ID" value="NZ_FONL01000011.1"/>
</dbReference>
<dbReference type="EMBL" id="FONL01000011">
    <property type="protein sequence ID" value="SFE64514.1"/>
    <property type="molecule type" value="Genomic_DNA"/>
</dbReference>
<gene>
    <name evidence="3" type="ORF">SAMN05216245_11166</name>
</gene>
<feature type="coiled-coil region" evidence="1">
    <location>
        <begin position="77"/>
        <end position="188"/>
    </location>
</feature>
<dbReference type="Proteomes" id="UP000198896">
    <property type="component" value="Unassembled WGS sequence"/>
</dbReference>
<feature type="transmembrane region" description="Helical" evidence="2">
    <location>
        <begin position="6"/>
        <end position="24"/>
    </location>
</feature>